<organism evidence="2 3">
    <name type="scientific">Pontiella agarivorans</name>
    <dbReference type="NCBI Taxonomy" id="3038953"/>
    <lineage>
        <taxon>Bacteria</taxon>
        <taxon>Pseudomonadati</taxon>
        <taxon>Kiritimatiellota</taxon>
        <taxon>Kiritimatiellia</taxon>
        <taxon>Kiritimatiellales</taxon>
        <taxon>Pontiellaceae</taxon>
        <taxon>Pontiella</taxon>
    </lineage>
</organism>
<protein>
    <submittedName>
        <fullName evidence="2">FeoC-like transcriptional regulator</fullName>
    </submittedName>
</protein>
<dbReference type="EMBL" id="JARVCO010000010">
    <property type="protein sequence ID" value="MDZ8118901.1"/>
    <property type="molecule type" value="Genomic_DNA"/>
</dbReference>
<dbReference type="SUPFAM" id="SSF46785">
    <property type="entry name" value="Winged helix' DNA-binding domain"/>
    <property type="match status" value="1"/>
</dbReference>
<evidence type="ECO:0000259" key="1">
    <source>
        <dbReference type="Pfam" id="PF09012"/>
    </source>
</evidence>
<dbReference type="InterPro" id="IPR036390">
    <property type="entry name" value="WH_DNA-bd_sf"/>
</dbReference>
<proteinExistence type="predicted"/>
<sequence>MLSGIIRLLNERLGALSVQEISLALDIESSALRPMLELLESKGRVEKVEIPCGKSCAGGCTESDTMTFYKVKRTD</sequence>
<dbReference type="InterPro" id="IPR036388">
    <property type="entry name" value="WH-like_DNA-bd_sf"/>
</dbReference>
<accession>A0ABU5MY46</accession>
<dbReference type="Pfam" id="PF09012">
    <property type="entry name" value="FeoC"/>
    <property type="match status" value="1"/>
</dbReference>
<feature type="domain" description="Transcriptional regulator HTH-type FeoC" evidence="1">
    <location>
        <begin position="14"/>
        <end position="65"/>
    </location>
</feature>
<dbReference type="RefSeq" id="WP_322608694.1">
    <property type="nucleotide sequence ID" value="NZ_JARVCO010000010.1"/>
</dbReference>
<dbReference type="Gene3D" id="1.10.10.10">
    <property type="entry name" value="Winged helix-like DNA-binding domain superfamily/Winged helix DNA-binding domain"/>
    <property type="match status" value="1"/>
</dbReference>
<evidence type="ECO:0000313" key="2">
    <source>
        <dbReference type="EMBL" id="MDZ8118901.1"/>
    </source>
</evidence>
<dbReference type="Proteomes" id="UP001290861">
    <property type="component" value="Unassembled WGS sequence"/>
</dbReference>
<gene>
    <name evidence="2" type="ORF">P9H32_09695</name>
</gene>
<reference evidence="2 3" key="1">
    <citation type="journal article" date="2024" name="Appl. Environ. Microbiol.">
        <title>Pontiella agarivorans sp. nov., a novel marine anaerobic bacterium capable of degrading macroalgal polysaccharides and fixing nitrogen.</title>
        <authorList>
            <person name="Liu N."/>
            <person name="Kivenson V."/>
            <person name="Peng X."/>
            <person name="Cui Z."/>
            <person name="Lankiewicz T.S."/>
            <person name="Gosselin K.M."/>
            <person name="English C.J."/>
            <person name="Blair E.M."/>
            <person name="O'Malley M.A."/>
            <person name="Valentine D.L."/>
        </authorList>
    </citation>
    <scope>NUCLEOTIDE SEQUENCE [LARGE SCALE GENOMIC DNA]</scope>
    <source>
        <strain evidence="2 3">NLcol2</strain>
    </source>
</reference>
<dbReference type="InterPro" id="IPR015102">
    <property type="entry name" value="Tscrpt_reg_HTH_FeoC"/>
</dbReference>
<evidence type="ECO:0000313" key="3">
    <source>
        <dbReference type="Proteomes" id="UP001290861"/>
    </source>
</evidence>
<keyword evidence="3" id="KW-1185">Reference proteome</keyword>
<comment type="caution">
    <text evidence="2">The sequence shown here is derived from an EMBL/GenBank/DDBJ whole genome shotgun (WGS) entry which is preliminary data.</text>
</comment>
<name>A0ABU5MY46_9BACT</name>